<dbReference type="AlphaFoldDB" id="A0A0C3BJY2"/>
<keyword evidence="2" id="KW-1185">Reference proteome</keyword>
<organism evidence="1 2">
    <name type="scientific">Serendipita vermifera MAFF 305830</name>
    <dbReference type="NCBI Taxonomy" id="933852"/>
    <lineage>
        <taxon>Eukaryota</taxon>
        <taxon>Fungi</taxon>
        <taxon>Dikarya</taxon>
        <taxon>Basidiomycota</taxon>
        <taxon>Agaricomycotina</taxon>
        <taxon>Agaricomycetes</taxon>
        <taxon>Sebacinales</taxon>
        <taxon>Serendipitaceae</taxon>
        <taxon>Serendipita</taxon>
    </lineage>
</organism>
<reference evidence="2" key="2">
    <citation type="submission" date="2015-01" db="EMBL/GenBank/DDBJ databases">
        <title>Evolutionary Origins and Diversification of the Mycorrhizal Mutualists.</title>
        <authorList>
            <consortium name="DOE Joint Genome Institute"/>
            <consortium name="Mycorrhizal Genomics Consortium"/>
            <person name="Kohler A."/>
            <person name="Kuo A."/>
            <person name="Nagy L.G."/>
            <person name="Floudas D."/>
            <person name="Copeland A."/>
            <person name="Barry K.W."/>
            <person name="Cichocki N."/>
            <person name="Veneault-Fourrey C."/>
            <person name="LaButti K."/>
            <person name="Lindquist E.A."/>
            <person name="Lipzen A."/>
            <person name="Lundell T."/>
            <person name="Morin E."/>
            <person name="Murat C."/>
            <person name="Riley R."/>
            <person name="Ohm R."/>
            <person name="Sun H."/>
            <person name="Tunlid A."/>
            <person name="Henrissat B."/>
            <person name="Grigoriev I.V."/>
            <person name="Hibbett D.S."/>
            <person name="Martin F."/>
        </authorList>
    </citation>
    <scope>NUCLEOTIDE SEQUENCE [LARGE SCALE GENOMIC DNA]</scope>
    <source>
        <strain evidence="2">MAFF 305830</strain>
    </source>
</reference>
<protein>
    <submittedName>
        <fullName evidence="1">Uncharacterized protein</fullName>
    </submittedName>
</protein>
<evidence type="ECO:0000313" key="1">
    <source>
        <dbReference type="EMBL" id="KIM31791.1"/>
    </source>
</evidence>
<dbReference type="Proteomes" id="UP000054097">
    <property type="component" value="Unassembled WGS sequence"/>
</dbReference>
<proteinExistence type="predicted"/>
<name>A0A0C3BJY2_SERVB</name>
<reference evidence="1 2" key="1">
    <citation type="submission" date="2014-04" db="EMBL/GenBank/DDBJ databases">
        <authorList>
            <consortium name="DOE Joint Genome Institute"/>
            <person name="Kuo A."/>
            <person name="Zuccaro A."/>
            <person name="Kohler A."/>
            <person name="Nagy L.G."/>
            <person name="Floudas D."/>
            <person name="Copeland A."/>
            <person name="Barry K.W."/>
            <person name="Cichocki N."/>
            <person name="Veneault-Fourrey C."/>
            <person name="LaButti K."/>
            <person name="Lindquist E.A."/>
            <person name="Lipzen A."/>
            <person name="Lundell T."/>
            <person name="Morin E."/>
            <person name="Murat C."/>
            <person name="Sun H."/>
            <person name="Tunlid A."/>
            <person name="Henrissat B."/>
            <person name="Grigoriev I.V."/>
            <person name="Hibbett D.S."/>
            <person name="Martin F."/>
            <person name="Nordberg H.P."/>
            <person name="Cantor M.N."/>
            <person name="Hua S.X."/>
        </authorList>
    </citation>
    <scope>NUCLEOTIDE SEQUENCE [LARGE SCALE GENOMIC DNA]</scope>
    <source>
        <strain evidence="1 2">MAFF 305830</strain>
    </source>
</reference>
<gene>
    <name evidence="1" type="ORF">M408DRAFT_238455</name>
</gene>
<sequence length="72" mass="7987">MLRDVVSNKHESAILYVPLVCCNHSVHIGSVRARCVAMVAHSVLLPAAVYAYPLARPNLRPKALHMLWPMVV</sequence>
<accession>A0A0C3BJY2</accession>
<dbReference type="EMBL" id="KN824281">
    <property type="protein sequence ID" value="KIM31791.1"/>
    <property type="molecule type" value="Genomic_DNA"/>
</dbReference>
<evidence type="ECO:0000313" key="2">
    <source>
        <dbReference type="Proteomes" id="UP000054097"/>
    </source>
</evidence>
<dbReference type="HOGENOM" id="CLU_2723797_0_0_1"/>